<feature type="domain" description="UDP-glucose/GDP-mannose dehydrogenase C-terminal" evidence="8">
    <location>
        <begin position="322"/>
        <end position="427"/>
    </location>
</feature>
<dbReference type="InterPro" id="IPR008927">
    <property type="entry name" value="6-PGluconate_DH-like_C_sf"/>
</dbReference>
<dbReference type="PANTHER" id="PTHR43750:SF3">
    <property type="entry name" value="UDP-GLUCOSE 6-DEHYDROGENASE TUAD"/>
    <property type="match status" value="1"/>
</dbReference>
<dbReference type="RefSeq" id="WP_209746494.1">
    <property type="nucleotide sequence ID" value="NZ_JBHSMH010000007.1"/>
</dbReference>
<keyword evidence="5 7" id="KW-0520">NAD</keyword>
<evidence type="ECO:0000256" key="3">
    <source>
        <dbReference type="ARBA" id="ARBA00012954"/>
    </source>
</evidence>
<evidence type="ECO:0000256" key="4">
    <source>
        <dbReference type="ARBA" id="ARBA00023002"/>
    </source>
</evidence>
<dbReference type="Proteomes" id="UP001596105">
    <property type="component" value="Unassembled WGS sequence"/>
</dbReference>
<evidence type="ECO:0000256" key="6">
    <source>
        <dbReference type="ARBA" id="ARBA00047473"/>
    </source>
</evidence>
<dbReference type="InterPro" id="IPR001732">
    <property type="entry name" value="UDP-Glc/GDP-Man_DH_N"/>
</dbReference>
<dbReference type="SMART" id="SM00984">
    <property type="entry name" value="UDPG_MGDP_dh_C"/>
    <property type="match status" value="1"/>
</dbReference>
<evidence type="ECO:0000256" key="5">
    <source>
        <dbReference type="ARBA" id="ARBA00023027"/>
    </source>
</evidence>
<dbReference type="InterPro" id="IPR028357">
    <property type="entry name" value="UDPglc_DH_bac"/>
</dbReference>
<dbReference type="SUPFAM" id="SSF52413">
    <property type="entry name" value="UDP-glucose/GDP-mannose dehydrogenase C-terminal domain"/>
    <property type="match status" value="1"/>
</dbReference>
<dbReference type="PIRSF" id="PIRSF000124">
    <property type="entry name" value="UDPglc_GDPman_dh"/>
    <property type="match status" value="1"/>
</dbReference>
<name>A0ABW0LSZ4_9BACL</name>
<dbReference type="Gene3D" id="1.20.5.100">
    <property type="entry name" value="Cytochrome c1, transmembrane anchor, C-terminal"/>
    <property type="match status" value="1"/>
</dbReference>
<organism evidence="9 10">
    <name type="scientific">Cohnella suwonensis</name>
    <dbReference type="NCBI Taxonomy" id="696072"/>
    <lineage>
        <taxon>Bacteria</taxon>
        <taxon>Bacillati</taxon>
        <taxon>Bacillota</taxon>
        <taxon>Bacilli</taxon>
        <taxon>Bacillales</taxon>
        <taxon>Paenibacillaceae</taxon>
        <taxon>Cohnella</taxon>
    </lineage>
</organism>
<dbReference type="SUPFAM" id="SSF48179">
    <property type="entry name" value="6-phosphogluconate dehydrogenase C-terminal domain-like"/>
    <property type="match status" value="1"/>
</dbReference>
<reference evidence="10" key="1">
    <citation type="journal article" date="2019" name="Int. J. Syst. Evol. Microbiol.">
        <title>The Global Catalogue of Microorganisms (GCM) 10K type strain sequencing project: providing services to taxonomists for standard genome sequencing and annotation.</title>
        <authorList>
            <consortium name="The Broad Institute Genomics Platform"/>
            <consortium name="The Broad Institute Genome Sequencing Center for Infectious Disease"/>
            <person name="Wu L."/>
            <person name="Ma J."/>
        </authorList>
    </citation>
    <scope>NUCLEOTIDE SEQUENCE [LARGE SCALE GENOMIC DNA]</scope>
    <source>
        <strain evidence="10">CCUG 57113</strain>
    </source>
</reference>
<evidence type="ECO:0000256" key="7">
    <source>
        <dbReference type="PIRNR" id="PIRNR000124"/>
    </source>
</evidence>
<sequence>MKISVIGTGYVGLIQGTVLADFGHEVLCMDTDNDKIKDLQAGSIPFYEPGVQSLLHKNISANKISFTSDIKQATEHGDILFIAVGTPSEEDGSADVQQVLKAASEIGSLMNGNKVIVIKSTVPIGTGRRVADLIRSKLTERRVEFHIDFVSNPEFLREGNALQDMLRPTRVIIGTDNRDIVPLMNKLYSFYESSEVPFVITDIETAEMIKYASNAFLAVKISFINEIALIAEKAGANVLEIAAAMGMDERISPHFLQAGPGYGGSCFPKDTKAFAYTARSMGEMTYVIQAAIDANEKQKLRMVDKITAALSSDGNLHGKTIAVLGLSFKPETDDIREAPSIDIISNLIRKGAIIRAYCPGAMTQAQRRLKEVTSSVTYAKDEIDCAAGADALVIMTEWKQFLHMDLEQIRYRMSGNVLLDLRNILVRRPEVRRLFDYRPIGLK</sequence>
<comment type="caution">
    <text evidence="9">The sequence shown here is derived from an EMBL/GenBank/DDBJ whole genome shotgun (WGS) entry which is preliminary data.</text>
</comment>
<dbReference type="EC" id="1.1.1.22" evidence="3 7"/>
<gene>
    <name evidence="9" type="ORF">ACFPPD_05270</name>
</gene>
<dbReference type="SUPFAM" id="SSF51735">
    <property type="entry name" value="NAD(P)-binding Rossmann-fold domains"/>
    <property type="match status" value="1"/>
</dbReference>
<dbReference type="Gene3D" id="3.40.50.720">
    <property type="entry name" value="NAD(P)-binding Rossmann-like Domain"/>
    <property type="match status" value="2"/>
</dbReference>
<evidence type="ECO:0000259" key="8">
    <source>
        <dbReference type="SMART" id="SM00984"/>
    </source>
</evidence>
<dbReference type="InterPro" id="IPR017476">
    <property type="entry name" value="UDP-Glc/GDP-Man"/>
</dbReference>
<keyword evidence="4 7" id="KW-0560">Oxidoreductase</keyword>
<dbReference type="PIRSF" id="PIRSF500134">
    <property type="entry name" value="UDPglc_DH_bac"/>
    <property type="match status" value="1"/>
</dbReference>
<dbReference type="InterPro" id="IPR014027">
    <property type="entry name" value="UDP-Glc/GDP-Man_DH_C"/>
</dbReference>
<keyword evidence="10" id="KW-1185">Reference proteome</keyword>
<comment type="pathway">
    <text evidence="1">Nucleotide-sugar biosynthesis; UDP-alpha-D-glucuronate biosynthesis; UDP-alpha-D-glucuronate from UDP-alpha-D-glucose: step 1/1.</text>
</comment>
<dbReference type="GO" id="GO:0016491">
    <property type="term" value="F:oxidoreductase activity"/>
    <property type="evidence" value="ECO:0007669"/>
    <property type="project" value="UniProtKB-KW"/>
</dbReference>
<comment type="catalytic activity">
    <reaction evidence="6 7">
        <text>UDP-alpha-D-glucose + 2 NAD(+) + H2O = UDP-alpha-D-glucuronate + 2 NADH + 3 H(+)</text>
        <dbReference type="Rhea" id="RHEA:23596"/>
        <dbReference type="ChEBI" id="CHEBI:15377"/>
        <dbReference type="ChEBI" id="CHEBI:15378"/>
        <dbReference type="ChEBI" id="CHEBI:57540"/>
        <dbReference type="ChEBI" id="CHEBI:57945"/>
        <dbReference type="ChEBI" id="CHEBI:58052"/>
        <dbReference type="ChEBI" id="CHEBI:58885"/>
        <dbReference type="EC" id="1.1.1.22"/>
    </reaction>
</comment>
<dbReference type="NCBIfam" id="TIGR03026">
    <property type="entry name" value="NDP-sugDHase"/>
    <property type="match status" value="1"/>
</dbReference>
<proteinExistence type="inferred from homology"/>
<comment type="similarity">
    <text evidence="2 7">Belongs to the UDP-glucose/GDP-mannose dehydrogenase family.</text>
</comment>
<dbReference type="InterPro" id="IPR036220">
    <property type="entry name" value="UDP-Glc/GDP-Man_DH_C_sf"/>
</dbReference>
<dbReference type="Pfam" id="PF00984">
    <property type="entry name" value="UDPG_MGDP_dh"/>
    <property type="match status" value="1"/>
</dbReference>
<protein>
    <recommendedName>
        <fullName evidence="3 7">UDP-glucose 6-dehydrogenase</fullName>
        <ecNumber evidence="3 7">1.1.1.22</ecNumber>
    </recommendedName>
</protein>
<dbReference type="Pfam" id="PF03720">
    <property type="entry name" value="UDPG_MGDP_dh_C"/>
    <property type="match status" value="1"/>
</dbReference>
<evidence type="ECO:0000313" key="9">
    <source>
        <dbReference type="EMBL" id="MFC5468122.1"/>
    </source>
</evidence>
<evidence type="ECO:0000256" key="1">
    <source>
        <dbReference type="ARBA" id="ARBA00004701"/>
    </source>
</evidence>
<accession>A0ABW0LSZ4</accession>
<dbReference type="Pfam" id="PF03721">
    <property type="entry name" value="UDPG_MGDP_dh_N"/>
    <property type="match status" value="1"/>
</dbReference>
<dbReference type="InterPro" id="IPR014026">
    <property type="entry name" value="UDP-Glc/GDP-Man_DH_dimer"/>
</dbReference>
<dbReference type="EMBL" id="JBHSMH010000007">
    <property type="protein sequence ID" value="MFC5468122.1"/>
    <property type="molecule type" value="Genomic_DNA"/>
</dbReference>
<dbReference type="PANTHER" id="PTHR43750">
    <property type="entry name" value="UDP-GLUCOSE 6-DEHYDROGENASE TUAD"/>
    <property type="match status" value="1"/>
</dbReference>
<dbReference type="InterPro" id="IPR036291">
    <property type="entry name" value="NAD(P)-bd_dom_sf"/>
</dbReference>
<evidence type="ECO:0000256" key="2">
    <source>
        <dbReference type="ARBA" id="ARBA00006601"/>
    </source>
</evidence>
<evidence type="ECO:0000313" key="10">
    <source>
        <dbReference type="Proteomes" id="UP001596105"/>
    </source>
</evidence>